<feature type="transmembrane region" description="Helical" evidence="1">
    <location>
        <begin position="332"/>
        <end position="350"/>
    </location>
</feature>
<keyword evidence="1" id="KW-0812">Transmembrane</keyword>
<feature type="transmembrane region" description="Helical" evidence="1">
    <location>
        <begin position="429"/>
        <end position="450"/>
    </location>
</feature>
<keyword evidence="3" id="KW-1185">Reference proteome</keyword>
<feature type="transmembrane region" description="Helical" evidence="1">
    <location>
        <begin position="102"/>
        <end position="120"/>
    </location>
</feature>
<feature type="transmembrane region" description="Helical" evidence="1">
    <location>
        <begin position="186"/>
        <end position="207"/>
    </location>
</feature>
<dbReference type="OrthoDB" id="1641997at2"/>
<feature type="transmembrane region" description="Helical" evidence="1">
    <location>
        <begin position="457"/>
        <end position="474"/>
    </location>
</feature>
<feature type="transmembrane region" description="Helical" evidence="1">
    <location>
        <begin position="391"/>
        <end position="409"/>
    </location>
</feature>
<accession>A0A4R3KDI8</accession>
<comment type="caution">
    <text evidence="2">The sequence shown here is derived from an EMBL/GenBank/DDBJ whole genome shotgun (WGS) entry which is preliminary data.</text>
</comment>
<gene>
    <name evidence="2" type="ORF">EDD59_10593</name>
</gene>
<feature type="transmembrane region" description="Helical" evidence="1">
    <location>
        <begin position="61"/>
        <end position="81"/>
    </location>
</feature>
<name>A0A4R3KDI8_9FIRM</name>
<dbReference type="RefSeq" id="WP_132379633.1">
    <property type="nucleotide sequence ID" value="NZ_DAISCH010000043.1"/>
</dbReference>
<sequence>MRNYVLCGVFWTIFTLLLHMLGRVATKGKKSESYGLMTGYLVYSILIAVGGMAIQFANLPWVIFAGYTAVIWMVLIAYILYRQKKEPISFFQTSIKQYIKNNWVIYTVLAVFVGMLFFYYRGFWIGNHLDDGYYITKVATLPFTHSSYSANYSVGVVNAGMDSYIFNTWELEASVYIKLLGVRPTLFLRLFQSAFYYFLFLNIVKAFAENILKKIKINIADCIVQYTVIITLLFGIYYVFTTKAHLLVLRDTFHFNTGMFLGGTLVKMLGIVFLLFYYTDTPKLTWEMVTVVMATSLILISKSTIALPIILITVCSYLITCLFFNYEKGGKILSLLFVTAYFLAAIIIPGSSDTQTALYSDVINSLHSPVIIGGIIIFLCSFFLKEKVINRINCIMILSAMLMLVPQVNDIAEELSVYTFVLLRAWTTWVYTFIILNSIYLCSIITKLGAKERVLKACYACLGAVLIVMTAYGFNKTGNAITADEDVEETDVKGCLRVIRNNIYFAPDSTIVLGDSLEQLTKEIDEQLYVVTPEWVEDNQAPHALAVILRTFAPDIVSVSASGRFPVNNGSPLEFYNQDAYAKFVAEPNEKNSAAFEKELDKAEVNCVVTQNTNCSEWLRNMGYELYSVTKDNFYYIWYRPSVDNKDI</sequence>
<evidence type="ECO:0000313" key="2">
    <source>
        <dbReference type="EMBL" id="TCS80711.1"/>
    </source>
</evidence>
<protein>
    <submittedName>
        <fullName evidence="2">Uncharacterized protein</fullName>
    </submittedName>
</protein>
<proteinExistence type="predicted"/>
<keyword evidence="1" id="KW-1133">Transmembrane helix</keyword>
<feature type="transmembrane region" description="Helical" evidence="1">
    <location>
        <begin position="6"/>
        <end position="22"/>
    </location>
</feature>
<keyword evidence="1" id="KW-0472">Membrane</keyword>
<dbReference type="Proteomes" id="UP000295726">
    <property type="component" value="Unassembled WGS sequence"/>
</dbReference>
<organism evidence="2 3">
    <name type="scientific">Muricomes intestini</name>
    <dbReference type="NCBI Taxonomy" id="1796634"/>
    <lineage>
        <taxon>Bacteria</taxon>
        <taxon>Bacillati</taxon>
        <taxon>Bacillota</taxon>
        <taxon>Clostridia</taxon>
        <taxon>Lachnospirales</taxon>
        <taxon>Lachnospiraceae</taxon>
        <taxon>Muricomes</taxon>
    </lineage>
</organism>
<dbReference type="AlphaFoldDB" id="A0A4R3KDI8"/>
<evidence type="ECO:0000313" key="3">
    <source>
        <dbReference type="Proteomes" id="UP000295726"/>
    </source>
</evidence>
<evidence type="ECO:0000256" key="1">
    <source>
        <dbReference type="SAM" id="Phobius"/>
    </source>
</evidence>
<feature type="transmembrane region" description="Helical" evidence="1">
    <location>
        <begin position="362"/>
        <end position="384"/>
    </location>
</feature>
<feature type="transmembrane region" description="Helical" evidence="1">
    <location>
        <begin position="306"/>
        <end position="325"/>
    </location>
</feature>
<dbReference type="EMBL" id="SLZZ01000005">
    <property type="protein sequence ID" value="TCS80711.1"/>
    <property type="molecule type" value="Genomic_DNA"/>
</dbReference>
<feature type="transmembrane region" description="Helical" evidence="1">
    <location>
        <begin position="34"/>
        <end position="55"/>
    </location>
</feature>
<feature type="transmembrane region" description="Helical" evidence="1">
    <location>
        <begin position="219"/>
        <end position="240"/>
    </location>
</feature>
<feature type="transmembrane region" description="Helical" evidence="1">
    <location>
        <begin position="284"/>
        <end position="300"/>
    </location>
</feature>
<reference evidence="2 3" key="1">
    <citation type="submission" date="2019-03" db="EMBL/GenBank/DDBJ databases">
        <title>Genomic Encyclopedia of Type Strains, Phase IV (KMG-IV): sequencing the most valuable type-strain genomes for metagenomic binning, comparative biology and taxonomic classification.</title>
        <authorList>
            <person name="Goeker M."/>
        </authorList>
    </citation>
    <scope>NUCLEOTIDE SEQUENCE [LARGE SCALE GENOMIC DNA]</scope>
    <source>
        <strain evidence="2 3">DSM 29489</strain>
    </source>
</reference>
<feature type="transmembrane region" description="Helical" evidence="1">
    <location>
        <begin position="260"/>
        <end position="277"/>
    </location>
</feature>